<reference evidence="3" key="1">
    <citation type="submission" date="2022-11" db="UniProtKB">
        <authorList>
            <consortium name="WormBaseParasite"/>
        </authorList>
    </citation>
    <scope>IDENTIFICATION</scope>
</reference>
<dbReference type="Proteomes" id="UP000887577">
    <property type="component" value="Unplaced"/>
</dbReference>
<proteinExistence type="predicted"/>
<feature type="compositionally biased region" description="Basic and acidic residues" evidence="1">
    <location>
        <begin position="60"/>
        <end position="74"/>
    </location>
</feature>
<feature type="compositionally biased region" description="Polar residues" evidence="1">
    <location>
        <begin position="111"/>
        <end position="137"/>
    </location>
</feature>
<keyword evidence="2" id="KW-1185">Reference proteome</keyword>
<evidence type="ECO:0000313" key="2">
    <source>
        <dbReference type="Proteomes" id="UP000887577"/>
    </source>
</evidence>
<sequence>MVILPSAAKQRSLLRNLNEKKTLNKTGSPALFLPLKDEKLALIQVGYFKQNFDFVNIEIPEHRPPSFGRSEGKRRQMSSSYLIPEDGGIINEMAKRNEEGEPARKKRGRPSTASGSNFGRETTSGNNAETSTASGSNFESAATSEYPFYIIVIKIVKLFK</sequence>
<dbReference type="WBParaSite" id="PSU_v2.g19146.t1">
    <property type="protein sequence ID" value="PSU_v2.g19146.t1"/>
    <property type="gene ID" value="PSU_v2.g19146"/>
</dbReference>
<accession>A0A914YIL3</accession>
<feature type="compositionally biased region" description="Basic and acidic residues" evidence="1">
    <location>
        <begin position="93"/>
        <end position="103"/>
    </location>
</feature>
<evidence type="ECO:0000313" key="3">
    <source>
        <dbReference type="WBParaSite" id="PSU_v2.g19146.t1"/>
    </source>
</evidence>
<name>A0A914YIL3_9BILA</name>
<feature type="region of interest" description="Disordered" evidence="1">
    <location>
        <begin position="60"/>
        <end position="137"/>
    </location>
</feature>
<organism evidence="2 3">
    <name type="scientific">Panagrolaimus superbus</name>
    <dbReference type="NCBI Taxonomy" id="310955"/>
    <lineage>
        <taxon>Eukaryota</taxon>
        <taxon>Metazoa</taxon>
        <taxon>Ecdysozoa</taxon>
        <taxon>Nematoda</taxon>
        <taxon>Chromadorea</taxon>
        <taxon>Rhabditida</taxon>
        <taxon>Tylenchina</taxon>
        <taxon>Panagrolaimomorpha</taxon>
        <taxon>Panagrolaimoidea</taxon>
        <taxon>Panagrolaimidae</taxon>
        <taxon>Panagrolaimus</taxon>
    </lineage>
</organism>
<protein>
    <submittedName>
        <fullName evidence="3">Uncharacterized protein</fullName>
    </submittedName>
</protein>
<dbReference type="AlphaFoldDB" id="A0A914YIL3"/>
<evidence type="ECO:0000256" key="1">
    <source>
        <dbReference type="SAM" id="MobiDB-lite"/>
    </source>
</evidence>